<reference evidence="2" key="1">
    <citation type="submission" date="2015-04" db="EMBL/GenBank/DDBJ databases">
        <authorList>
            <person name="Syromyatnikov M.Y."/>
            <person name="Popov V.N."/>
        </authorList>
    </citation>
    <scope>NUCLEOTIDE SEQUENCE</scope>
    <source>
        <strain evidence="2">MO-1</strain>
    </source>
</reference>
<sequence length="397" mass="45087">MKKYGAVSIDTTVFHQKHRRLDSGLLSGLTQFSGDSPLMKLVLSEVVYNEVIEDTAKDNDDYFKKFCSAASKAIKHKLVTNEDVSALNKIKEQVLSPYQLAEKIFSEYCSEKNIHIIPSSCDVGLLSDMYFRFSPPFENNKNKRHEFPDAIALLSIESWAKENSCRVLVASSDTGWAKFADNSDWIDVLDSLEGVLSYCFDNASHINYLASVFVADVFLKNINSKFMSFLNEIKKEVVMSIEFTSFEFMLDSSTYWDIDDWGIDVSESSLVLDPESIECSVCDFDDDWVSLMIVLDTHVNYDLNVRFFTYDSIDREEVDVNVKNLYGDYHLFDIEVTFKFSLKSFDLSDDSGSFDKDQVMNALLDSGINELNVVVPNDTIYLGEVSAYDADECIICS</sequence>
<feature type="domain" description="DUF4935" evidence="1">
    <location>
        <begin position="7"/>
        <end position="176"/>
    </location>
</feature>
<name>A0A1S7LJL6_MAGMO</name>
<accession>A0A1S7LJL6</accession>
<organism evidence="2">
    <name type="scientific">Magnetococcus massalia (strain MO-1)</name>
    <dbReference type="NCBI Taxonomy" id="451514"/>
    <lineage>
        <taxon>Bacteria</taxon>
        <taxon>Pseudomonadati</taxon>
        <taxon>Pseudomonadota</taxon>
        <taxon>Magnetococcia</taxon>
        <taxon>Magnetococcales</taxon>
        <taxon>Magnetococcaceae</taxon>
        <taxon>Magnetococcus</taxon>
    </lineage>
</organism>
<dbReference type="Pfam" id="PF16289">
    <property type="entry name" value="PIN_12"/>
    <property type="match status" value="1"/>
</dbReference>
<proteinExistence type="predicted"/>
<gene>
    <name evidence="2" type="ORF">MAGMO_2188</name>
</gene>
<dbReference type="InterPro" id="IPR032557">
    <property type="entry name" value="DUF4935"/>
</dbReference>
<evidence type="ECO:0000259" key="1">
    <source>
        <dbReference type="Pfam" id="PF16289"/>
    </source>
</evidence>
<protein>
    <recommendedName>
        <fullName evidence="1">DUF4935 domain-containing protein</fullName>
    </recommendedName>
</protein>
<evidence type="ECO:0000313" key="2">
    <source>
        <dbReference type="EMBL" id="CRH06354.1"/>
    </source>
</evidence>
<dbReference type="EMBL" id="LO017727">
    <property type="protein sequence ID" value="CRH06354.1"/>
    <property type="molecule type" value="Genomic_DNA"/>
</dbReference>
<dbReference type="AlphaFoldDB" id="A0A1S7LJL6"/>